<feature type="transmembrane region" description="Helical" evidence="4">
    <location>
        <begin position="367"/>
        <end position="387"/>
    </location>
</feature>
<evidence type="ECO:0000256" key="3">
    <source>
        <dbReference type="SAM" id="MobiDB-lite"/>
    </source>
</evidence>
<keyword evidence="8" id="KW-1185">Reference proteome</keyword>
<dbReference type="EMBL" id="JAATIQ010000029">
    <property type="protein sequence ID" value="KAF4398062.1"/>
    <property type="molecule type" value="Genomic_DNA"/>
</dbReference>
<proteinExistence type="predicted"/>
<feature type="region of interest" description="Disordered" evidence="3">
    <location>
        <begin position="1"/>
        <end position="33"/>
    </location>
</feature>
<dbReference type="GO" id="GO:0046872">
    <property type="term" value="F:metal ion binding"/>
    <property type="evidence" value="ECO:0007669"/>
    <property type="project" value="UniProtKB-KW"/>
</dbReference>
<evidence type="ECO:0000259" key="6">
    <source>
        <dbReference type="Pfam" id="PF14226"/>
    </source>
</evidence>
<evidence type="ECO:0000313" key="8">
    <source>
        <dbReference type="Proteomes" id="UP000583929"/>
    </source>
</evidence>
<keyword evidence="4" id="KW-0472">Membrane</keyword>
<comment type="caution">
    <text evidence="7">The sequence shown here is derived from an EMBL/GenBank/DDBJ whole genome shotgun (WGS) entry which is preliminary data.</text>
</comment>
<evidence type="ECO:0000256" key="1">
    <source>
        <dbReference type="ARBA" id="ARBA00022723"/>
    </source>
</evidence>
<dbReference type="PANTHER" id="PTHR34945">
    <property type="entry name" value="2-OXOGLUTARATE (2OG) AND FE(II)-DEPENDENT OXYGENASE SUPERFAMILY PROTEIN"/>
    <property type="match status" value="1"/>
</dbReference>
<accession>A0A7J6HS04</accession>
<name>A0A7J6HS04_CANSA</name>
<keyword evidence="4" id="KW-1133">Transmembrane helix</keyword>
<dbReference type="SUPFAM" id="SSF51197">
    <property type="entry name" value="Clavaminate synthase-like"/>
    <property type="match status" value="1"/>
</dbReference>
<gene>
    <name evidence="7" type="ORF">G4B88_019783</name>
</gene>
<feature type="domain" description="Non-haem dioxygenase N-terminal" evidence="6">
    <location>
        <begin position="71"/>
        <end position="167"/>
    </location>
</feature>
<feature type="domain" description="Isopenicillin N synthase-like Fe(2+) 2OG dioxygenase" evidence="5">
    <location>
        <begin position="274"/>
        <end position="343"/>
    </location>
</feature>
<evidence type="ECO:0000256" key="2">
    <source>
        <dbReference type="ARBA" id="ARBA00023004"/>
    </source>
</evidence>
<dbReference type="Pfam" id="PF14226">
    <property type="entry name" value="DIOX_N"/>
    <property type="match status" value="1"/>
</dbReference>
<keyword evidence="1" id="KW-0479">Metal-binding</keyword>
<dbReference type="InterPro" id="IPR044861">
    <property type="entry name" value="IPNS-like_FE2OG_OXY"/>
</dbReference>
<dbReference type="Pfam" id="PF03171">
    <property type="entry name" value="2OG-FeII_Oxy"/>
    <property type="match status" value="1"/>
</dbReference>
<dbReference type="AlphaFoldDB" id="A0A7J6HS04"/>
<dbReference type="InterPro" id="IPR027443">
    <property type="entry name" value="IPNS-like_sf"/>
</dbReference>
<dbReference type="Proteomes" id="UP000583929">
    <property type="component" value="Unassembled WGS sequence"/>
</dbReference>
<reference evidence="7 8" key="1">
    <citation type="journal article" date="2020" name="bioRxiv">
        <title>Sequence and annotation of 42 cannabis genomes reveals extensive copy number variation in cannabinoid synthesis and pathogen resistance genes.</title>
        <authorList>
            <person name="Mckernan K.J."/>
            <person name="Helbert Y."/>
            <person name="Kane L.T."/>
            <person name="Ebling H."/>
            <person name="Zhang L."/>
            <person name="Liu B."/>
            <person name="Eaton Z."/>
            <person name="Mclaughlin S."/>
            <person name="Kingan S."/>
            <person name="Baybayan P."/>
            <person name="Concepcion G."/>
            <person name="Jordan M."/>
            <person name="Riva A."/>
            <person name="Barbazuk W."/>
            <person name="Harkins T."/>
        </authorList>
    </citation>
    <scope>NUCLEOTIDE SEQUENCE [LARGE SCALE GENOMIC DNA]</scope>
    <source>
        <strain evidence="8">cv. Jamaican Lion 4</strain>
        <tissue evidence="7">Leaf</tissue>
    </source>
</reference>
<keyword evidence="4" id="KW-0812">Transmembrane</keyword>
<keyword evidence="2" id="KW-0408">Iron</keyword>
<evidence type="ECO:0000313" key="7">
    <source>
        <dbReference type="EMBL" id="KAF4398062.1"/>
    </source>
</evidence>
<dbReference type="InterPro" id="IPR026992">
    <property type="entry name" value="DIOX_N"/>
</dbReference>
<sequence length="388" mass="43684">MAPANNSPESLAADNHINFRAPPPSPIHSGRRSSVTNDAVLTNFLEHSLRVPDLILPDKIFPKQRCVQAPPIIDFESLVSDECDTVSRIVELVADFGYFQVVNHGISSEFVRSVQADAAGIFAVPTEKRTLVTRSPEMPYGFEEVHGEESENESESDFSEEFVWSTDEGLKLLMEGIRPSGYSKFCKRMEILLSKISMVAEKVFSIIITKNPQRKNLMFGIGNDIVWQGHEITGTLCCLYKNSQSYGNDDSSAESVRHEVIRMLLRRNDHSHALTLHFCGGTSEFHVYSKKGWLSFIPHKDALVITIGDQLQTWSGGQYKHVIGRPIFKEEKEDYISMAFLYSPPTITSNLRSTTVDEKTISLNQQLIVAIALTIVYQILAYIYKFIL</sequence>
<protein>
    <submittedName>
        <fullName evidence="7">Uncharacterized protein</fullName>
    </submittedName>
</protein>
<dbReference type="PANTHER" id="PTHR34945:SF8">
    <property type="entry name" value="DOWNSTREAM TARGET OF AGL15-4"/>
    <property type="match status" value="1"/>
</dbReference>
<evidence type="ECO:0000259" key="5">
    <source>
        <dbReference type="Pfam" id="PF03171"/>
    </source>
</evidence>
<dbReference type="Gene3D" id="2.60.120.330">
    <property type="entry name" value="B-lactam Antibiotic, Isopenicillin N Synthase, Chain"/>
    <property type="match status" value="1"/>
</dbReference>
<organism evidence="7 8">
    <name type="scientific">Cannabis sativa</name>
    <name type="common">Hemp</name>
    <name type="synonym">Marijuana</name>
    <dbReference type="NCBI Taxonomy" id="3483"/>
    <lineage>
        <taxon>Eukaryota</taxon>
        <taxon>Viridiplantae</taxon>
        <taxon>Streptophyta</taxon>
        <taxon>Embryophyta</taxon>
        <taxon>Tracheophyta</taxon>
        <taxon>Spermatophyta</taxon>
        <taxon>Magnoliopsida</taxon>
        <taxon>eudicotyledons</taxon>
        <taxon>Gunneridae</taxon>
        <taxon>Pentapetalae</taxon>
        <taxon>rosids</taxon>
        <taxon>fabids</taxon>
        <taxon>Rosales</taxon>
        <taxon>Cannabaceae</taxon>
        <taxon>Cannabis</taxon>
    </lineage>
</organism>
<evidence type="ECO:0000256" key="4">
    <source>
        <dbReference type="SAM" id="Phobius"/>
    </source>
</evidence>